<sequence length="381" mass="42503">MSSICTRCALRLQRAAPPPSTPSTTRFLSTTPIRPKAVPTFQPTSSPELDTILSTFRSKHFIPRLLPNHDRNLILSLKTRKYLEENPQTVELGDEAIDLQWIDQRTEIPNRKKLLWEAIRLMREGEAGDWNNLPALLDGLGKVKKMPGERTLAKMVRIASERGRFGVALRCLHQARKTGMTLKKDEVLGAVIWALREMGRGGMVTDGEVEESGSWRKVGLEKAIKDANEVAVLLEDQEHGTGSAVHANDPRRRPEVLSVFLELTAVYCYKYQDRKDVDGKVRAYVERLLSNIKGAEAPATTEPASTGPQTEVLRGISIWHGLRLAQKILGDDMPQADLARQVVAAWEEGLQTLASKIEANGAREGSYAELALVAWRDCIRE</sequence>
<name>A0AAJ0GHL0_9PEZI</name>
<dbReference type="EMBL" id="JAWDJX010000003">
    <property type="protein sequence ID" value="KAK3057640.1"/>
    <property type="molecule type" value="Genomic_DNA"/>
</dbReference>
<dbReference type="AlphaFoldDB" id="A0AAJ0GHL0"/>
<proteinExistence type="predicted"/>
<evidence type="ECO:0000313" key="2">
    <source>
        <dbReference type="Proteomes" id="UP001271007"/>
    </source>
</evidence>
<keyword evidence="2" id="KW-1185">Reference proteome</keyword>
<comment type="caution">
    <text evidence="1">The sequence shown here is derived from an EMBL/GenBank/DDBJ whole genome shotgun (WGS) entry which is preliminary data.</text>
</comment>
<gene>
    <name evidence="1" type="ORF">LTR09_001824</name>
</gene>
<evidence type="ECO:0000313" key="1">
    <source>
        <dbReference type="EMBL" id="KAK3057640.1"/>
    </source>
</evidence>
<accession>A0AAJ0GHL0</accession>
<protein>
    <submittedName>
        <fullName evidence="1">Uncharacterized protein</fullName>
    </submittedName>
</protein>
<dbReference type="Proteomes" id="UP001271007">
    <property type="component" value="Unassembled WGS sequence"/>
</dbReference>
<reference evidence="1" key="1">
    <citation type="submission" date="2023-04" db="EMBL/GenBank/DDBJ databases">
        <title>Black Yeasts Isolated from many extreme environments.</title>
        <authorList>
            <person name="Coleine C."/>
            <person name="Stajich J.E."/>
            <person name="Selbmann L."/>
        </authorList>
    </citation>
    <scope>NUCLEOTIDE SEQUENCE</scope>
    <source>
        <strain evidence="1">CCFEE 5312</strain>
    </source>
</reference>
<organism evidence="1 2">
    <name type="scientific">Extremus antarcticus</name>
    <dbReference type="NCBI Taxonomy" id="702011"/>
    <lineage>
        <taxon>Eukaryota</taxon>
        <taxon>Fungi</taxon>
        <taxon>Dikarya</taxon>
        <taxon>Ascomycota</taxon>
        <taxon>Pezizomycotina</taxon>
        <taxon>Dothideomycetes</taxon>
        <taxon>Dothideomycetidae</taxon>
        <taxon>Mycosphaerellales</taxon>
        <taxon>Extremaceae</taxon>
        <taxon>Extremus</taxon>
    </lineage>
</organism>